<dbReference type="eggNOG" id="COG1309">
    <property type="taxonomic scope" value="Bacteria"/>
</dbReference>
<dbReference type="GO" id="GO:0003677">
    <property type="term" value="F:DNA binding"/>
    <property type="evidence" value="ECO:0007669"/>
    <property type="project" value="UniProtKB-UniRule"/>
</dbReference>
<evidence type="ECO:0000256" key="1">
    <source>
        <dbReference type="ARBA" id="ARBA00023015"/>
    </source>
</evidence>
<dbReference type="AlphaFoldDB" id="G0AG95"/>
<dbReference type="InterPro" id="IPR036271">
    <property type="entry name" value="Tet_transcr_reg_TetR-rel_C_sf"/>
</dbReference>
<dbReference type="KEGG" id="cfu:CFU_0148"/>
<evidence type="ECO:0000256" key="3">
    <source>
        <dbReference type="ARBA" id="ARBA00023163"/>
    </source>
</evidence>
<evidence type="ECO:0000256" key="2">
    <source>
        <dbReference type="ARBA" id="ARBA00023125"/>
    </source>
</evidence>
<dbReference type="HOGENOM" id="CLU_069356_28_1_4"/>
<reference evidence="6 7" key="3">
    <citation type="journal article" date="2008" name="FEMS Microbiol. Ecol.">
        <title>Identification and characterization of genes underlying chitinolysis in Collimonas fungivorans Ter331.</title>
        <authorList>
            <person name="Fritsche K."/>
            <person name="de Boer W."/>
            <person name="Gerards S."/>
            <person name="van den Berg M."/>
            <person name="van Veen J.A."/>
            <person name="Leveau J.H."/>
        </authorList>
    </citation>
    <scope>NUCLEOTIDE SEQUENCE [LARGE SCALE GENOMIC DNA]</scope>
    <source>
        <strain evidence="6 7">Ter331</strain>
    </source>
</reference>
<reference evidence="6 7" key="1">
    <citation type="journal article" date="2004" name="Environ. Microbiol.">
        <title>Phylogeny-function analysis of (meta)genomic libraries: screening for expression of ribosomal RNA genes by large-insert library fluorescent in situ hybridization (LIL-FISH).</title>
        <authorList>
            <person name="Leveau J.H."/>
            <person name="Gerards S."/>
            <person name="de Boer W."/>
            <person name="van Veen J.A."/>
        </authorList>
    </citation>
    <scope>NUCLEOTIDE SEQUENCE [LARGE SCALE GENOMIC DNA]</scope>
    <source>
        <strain evidence="6 7">Ter331</strain>
    </source>
</reference>
<reference evidence="6 7" key="5">
    <citation type="journal article" date="2011" name="ISME J.">
        <title>Dual transcriptional profiling of a bacterial/fungal confrontation: Collimonas fungivorans versus Aspergillus niger.</title>
        <authorList>
            <person name="Mela F."/>
            <person name="Fritsche K."/>
            <person name="de Boer W."/>
            <person name="van Veen J.A."/>
            <person name="de Graaff L.H."/>
            <person name="van den Berg M."/>
            <person name="Leveau J.H."/>
        </authorList>
    </citation>
    <scope>NUCLEOTIDE SEQUENCE [LARGE SCALE GENOMIC DNA]</scope>
    <source>
        <strain evidence="6 7">Ter331</strain>
    </source>
</reference>
<dbReference type="InterPro" id="IPR001647">
    <property type="entry name" value="HTH_TetR"/>
</dbReference>
<accession>G0AG95</accession>
<sequence>MHFPQIADHARGFCTDALAVLVFHLYIDSNEHSVQTSGLNFMPVATLTRDQVVDRILAAFRRYGYEGSSLSRLSEATGLGRSSLYHYFPNGKEDMASAAMGAVGAWFTQHVLSTLNSREVSAIRLQRFAGKLTEYYANGTAPCLMDVFTIGEAGSLFQQHLGARMRALMALLAEVAEQAGVDKVEAAVRAENAVVAIQGSLIVSRALDSNGPFLRMIENFPAILLGPQSTE</sequence>
<dbReference type="InterPro" id="IPR009057">
    <property type="entry name" value="Homeodomain-like_sf"/>
</dbReference>
<dbReference type="Gene3D" id="1.10.357.10">
    <property type="entry name" value="Tetracycline Repressor, domain 2"/>
    <property type="match status" value="1"/>
</dbReference>
<feature type="DNA-binding region" description="H-T-H motif" evidence="4">
    <location>
        <begin position="69"/>
        <end position="88"/>
    </location>
</feature>
<organism evidence="6 7">
    <name type="scientific">Collimonas fungivorans (strain Ter331)</name>
    <dbReference type="NCBI Taxonomy" id="1005048"/>
    <lineage>
        <taxon>Bacteria</taxon>
        <taxon>Pseudomonadati</taxon>
        <taxon>Pseudomonadota</taxon>
        <taxon>Betaproteobacteria</taxon>
        <taxon>Burkholderiales</taxon>
        <taxon>Oxalobacteraceae</taxon>
        <taxon>Collimonas</taxon>
    </lineage>
</organism>
<dbReference type="PANTHER" id="PTHR47506:SF1">
    <property type="entry name" value="HTH-TYPE TRANSCRIPTIONAL REGULATOR YJDC"/>
    <property type="match status" value="1"/>
</dbReference>
<keyword evidence="2 4" id="KW-0238">DNA-binding</keyword>
<dbReference type="SUPFAM" id="SSF46689">
    <property type="entry name" value="Homeodomain-like"/>
    <property type="match status" value="1"/>
</dbReference>
<keyword evidence="7" id="KW-1185">Reference proteome</keyword>
<feature type="domain" description="HTH tetR-type" evidence="5">
    <location>
        <begin position="46"/>
        <end position="106"/>
    </location>
</feature>
<evidence type="ECO:0000313" key="7">
    <source>
        <dbReference type="Proteomes" id="UP000008392"/>
    </source>
</evidence>
<dbReference type="Proteomes" id="UP000008392">
    <property type="component" value="Chromosome"/>
</dbReference>
<dbReference type="PANTHER" id="PTHR47506">
    <property type="entry name" value="TRANSCRIPTIONAL REGULATORY PROTEIN"/>
    <property type="match status" value="1"/>
</dbReference>
<reference evidence="6 7" key="2">
    <citation type="journal article" date="2006" name="J. Microbiol. Methods">
        <title>Genomic flank-sequencing of plasposon insertion sites for rapid identification of functional genes.</title>
        <authorList>
            <person name="Leveau J.H."/>
            <person name="Gerards S."/>
            <person name="Fritsche K."/>
            <person name="Zondag G."/>
            <person name="van Veen J.A."/>
        </authorList>
    </citation>
    <scope>NUCLEOTIDE SEQUENCE [LARGE SCALE GENOMIC DNA]</scope>
    <source>
        <strain evidence="6 7">Ter331</strain>
    </source>
</reference>
<protein>
    <submittedName>
        <fullName evidence="6">Transcriptional regulator</fullName>
    </submittedName>
</protein>
<proteinExistence type="predicted"/>
<keyword evidence="1" id="KW-0805">Transcription regulation</keyword>
<dbReference type="Pfam" id="PF00440">
    <property type="entry name" value="TetR_N"/>
    <property type="match status" value="1"/>
</dbReference>
<evidence type="ECO:0000256" key="4">
    <source>
        <dbReference type="PROSITE-ProRule" id="PRU00335"/>
    </source>
</evidence>
<dbReference type="PROSITE" id="PS50977">
    <property type="entry name" value="HTH_TETR_2"/>
    <property type="match status" value="1"/>
</dbReference>
<reference evidence="7" key="6">
    <citation type="submission" date="2011-05" db="EMBL/GenBank/DDBJ databases">
        <title>Complete sequence of Collimonas fungivorans Ter331.</title>
        <authorList>
            <person name="Leveau J.H."/>
        </authorList>
    </citation>
    <scope>NUCLEOTIDE SEQUENCE [LARGE SCALE GENOMIC DNA]</scope>
    <source>
        <strain evidence="7">Ter331</strain>
    </source>
</reference>
<keyword evidence="3" id="KW-0804">Transcription</keyword>
<evidence type="ECO:0000313" key="6">
    <source>
        <dbReference type="EMBL" id="AEK59986.1"/>
    </source>
</evidence>
<dbReference type="EMBL" id="CP002745">
    <property type="protein sequence ID" value="AEK59986.1"/>
    <property type="molecule type" value="Genomic_DNA"/>
</dbReference>
<gene>
    <name evidence="6" type="ordered locus">CFU_0148</name>
</gene>
<dbReference type="SUPFAM" id="SSF48498">
    <property type="entry name" value="Tetracyclin repressor-like, C-terminal domain"/>
    <property type="match status" value="1"/>
</dbReference>
<evidence type="ECO:0000259" key="5">
    <source>
        <dbReference type="PROSITE" id="PS50977"/>
    </source>
</evidence>
<name>G0AG95_COLFT</name>
<reference evidence="6 7" key="4">
    <citation type="journal article" date="2010" name="Environ. Microbiol.">
        <title>The bacterial genus Collimonas: mycophagy, weathering and other adaptive solutions to life in oligotrophic soil environments.</title>
        <authorList>
            <person name="Leveau J.H."/>
            <person name="Uroz S."/>
            <person name="de Boer W."/>
        </authorList>
    </citation>
    <scope>NUCLEOTIDE SEQUENCE [LARGE SCALE GENOMIC DNA]</scope>
    <source>
        <strain evidence="6 7">Ter331</strain>
    </source>
</reference>
<dbReference type="STRING" id="1005048.CFU_0148"/>